<dbReference type="eggNOG" id="ENOG5033A59">
    <property type="taxonomic scope" value="Bacteria"/>
</dbReference>
<protein>
    <submittedName>
        <fullName evidence="1">Uncharacterized protein</fullName>
    </submittedName>
</protein>
<proteinExistence type="predicted"/>
<keyword evidence="2" id="KW-1185">Reference proteome</keyword>
<dbReference type="AlphaFoldDB" id="A5FKN9"/>
<evidence type="ECO:0000313" key="1">
    <source>
        <dbReference type="EMBL" id="ABQ04229.1"/>
    </source>
</evidence>
<accession>A5FKN9</accession>
<organism evidence="1 2">
    <name type="scientific">Flavobacterium johnsoniae (strain ATCC 17061 / DSM 2064 / JCM 8514 / BCRC 14874 / CCUG 350202 / NBRC 14942 / NCIMB 11054 / UW101)</name>
    <name type="common">Cytophaga johnsonae</name>
    <dbReference type="NCBI Taxonomy" id="376686"/>
    <lineage>
        <taxon>Bacteria</taxon>
        <taxon>Pseudomonadati</taxon>
        <taxon>Bacteroidota</taxon>
        <taxon>Flavobacteriia</taxon>
        <taxon>Flavobacteriales</taxon>
        <taxon>Flavobacteriaceae</taxon>
        <taxon>Flavobacterium</taxon>
    </lineage>
</organism>
<dbReference type="HOGENOM" id="CLU_933014_0_0_10"/>
<dbReference type="KEGG" id="fjo:Fjoh_1197"/>
<name>A5FKN9_FLAJ1</name>
<evidence type="ECO:0000313" key="2">
    <source>
        <dbReference type="Proteomes" id="UP000006694"/>
    </source>
</evidence>
<reference evidence="1 2" key="1">
    <citation type="journal article" date="2009" name="Appl. Environ. Microbiol.">
        <title>Novel features of the polysaccharide-digesting gliding bacterium Flavobacterium johnsoniae as revealed by genome sequence analysis.</title>
        <authorList>
            <person name="McBride M.J."/>
            <person name="Xie G."/>
            <person name="Martens E.C."/>
            <person name="Lapidus A."/>
            <person name="Henrissat B."/>
            <person name="Rhodes R.G."/>
            <person name="Goltsman E."/>
            <person name="Wang W."/>
            <person name="Xu J."/>
            <person name="Hunnicutt D.W."/>
            <person name="Staroscik A.M."/>
            <person name="Hoover T.R."/>
            <person name="Cheng Y.Q."/>
            <person name="Stein J.L."/>
        </authorList>
    </citation>
    <scope>NUCLEOTIDE SEQUENCE [LARGE SCALE GENOMIC DNA]</scope>
    <source>
        <strain evidence="2">ATCC 17061 / DSM 2064 / JCM 8514 / BCRC 14874 / CCUG 350202 / NBRC 14942 / NCIMB 11054 / UW101</strain>
    </source>
</reference>
<dbReference type="Proteomes" id="UP000006694">
    <property type="component" value="Chromosome"/>
</dbReference>
<gene>
    <name evidence="1" type="ordered locus">Fjoh_1197</name>
</gene>
<dbReference type="EMBL" id="CP000685">
    <property type="protein sequence ID" value="ABQ04229.1"/>
    <property type="molecule type" value="Genomic_DNA"/>
</dbReference>
<sequence>MTIIYLQLHKLQEILKMEKLFKLLLLISTFSSCQEIKNDFTEIKNHSFYEVKKINSVNSIYEPCDASNKKYLLKDSILLYTSAQDGDFKYRILNISKNKDTYQLKIKNTDPTQNISTLSIKKIDSKYFSINDKIYIDSTFIKTIPHIKQSCEECGNCDDAKPQIRLDNQRLNGYWKINCINGNASMTITNKTAFLEVMFNQIYVELVELKRYNSENGIAYKLKEIPEDRGSFGAKLNWNEYLNNKPIAYVKVIDKNTLYFYWYGFFNKKKQKREFVECEFQQEKSKDQQEIILKKCDE</sequence>